<evidence type="ECO:0000313" key="2">
    <source>
        <dbReference type="Proteomes" id="UP000595349"/>
    </source>
</evidence>
<proteinExistence type="predicted"/>
<dbReference type="AlphaFoldDB" id="A0A7T6Z9A8"/>
<organism evidence="1 2">
    <name type="scientific">Salicibibacter cibi</name>
    <dbReference type="NCBI Taxonomy" id="2743001"/>
    <lineage>
        <taxon>Bacteria</taxon>
        <taxon>Bacillati</taxon>
        <taxon>Bacillota</taxon>
        <taxon>Bacilli</taxon>
        <taxon>Bacillales</taxon>
        <taxon>Bacillaceae</taxon>
        <taxon>Salicibibacter</taxon>
    </lineage>
</organism>
<reference evidence="1 2" key="1">
    <citation type="submission" date="2020-06" db="EMBL/GenBank/DDBJ databases">
        <title>Genomic analysis of Salicibibacter sp. NKC21-4.</title>
        <authorList>
            <person name="Oh Y.J."/>
        </authorList>
    </citation>
    <scope>NUCLEOTIDE SEQUENCE [LARGE SCALE GENOMIC DNA]</scope>
    <source>
        <strain evidence="1 2">NKC21-4</strain>
    </source>
</reference>
<sequence>MEKLWCSNAGTDRFYGHHEERMAPEFARIRSSRSPWNVYGDRKRSSLTFTVIMEKSWRPTTGNNRFYGHHEELMASILAAGQ</sequence>
<evidence type="ECO:0000313" key="1">
    <source>
        <dbReference type="EMBL" id="QQK79239.1"/>
    </source>
</evidence>
<dbReference type="RefSeq" id="WP_200088562.1">
    <property type="nucleotide sequence ID" value="NZ_CP054706.1"/>
</dbReference>
<dbReference type="EMBL" id="CP054706">
    <property type="protein sequence ID" value="QQK79239.1"/>
    <property type="molecule type" value="Genomic_DNA"/>
</dbReference>
<dbReference type="Proteomes" id="UP000595349">
    <property type="component" value="Chromosome"/>
</dbReference>
<name>A0A7T6Z9A8_9BACI</name>
<gene>
    <name evidence="1" type="ORF">HUG20_04605</name>
</gene>
<dbReference type="KEGG" id="scib:HUG20_04605"/>
<keyword evidence="2" id="KW-1185">Reference proteome</keyword>
<protein>
    <submittedName>
        <fullName evidence="1">Uncharacterized protein</fullName>
    </submittedName>
</protein>
<accession>A0A7T6Z9A8</accession>